<keyword evidence="1" id="KW-0472">Membrane</keyword>
<keyword evidence="1" id="KW-1133">Transmembrane helix</keyword>
<feature type="transmembrane region" description="Helical" evidence="1">
    <location>
        <begin position="20"/>
        <end position="40"/>
    </location>
</feature>
<dbReference type="Proteomes" id="UP001054837">
    <property type="component" value="Unassembled WGS sequence"/>
</dbReference>
<accession>A0AAV4NPE0</accession>
<keyword evidence="1" id="KW-0812">Transmembrane</keyword>
<organism evidence="2 3">
    <name type="scientific">Caerostris darwini</name>
    <dbReference type="NCBI Taxonomy" id="1538125"/>
    <lineage>
        <taxon>Eukaryota</taxon>
        <taxon>Metazoa</taxon>
        <taxon>Ecdysozoa</taxon>
        <taxon>Arthropoda</taxon>
        <taxon>Chelicerata</taxon>
        <taxon>Arachnida</taxon>
        <taxon>Araneae</taxon>
        <taxon>Araneomorphae</taxon>
        <taxon>Entelegynae</taxon>
        <taxon>Araneoidea</taxon>
        <taxon>Araneidae</taxon>
        <taxon>Caerostris</taxon>
    </lineage>
</organism>
<gene>
    <name evidence="2" type="ORF">CDAR_260501</name>
</gene>
<evidence type="ECO:0000313" key="2">
    <source>
        <dbReference type="EMBL" id="GIX86662.1"/>
    </source>
</evidence>
<proteinExistence type="predicted"/>
<evidence type="ECO:0000256" key="1">
    <source>
        <dbReference type="SAM" id="Phobius"/>
    </source>
</evidence>
<sequence>MATDADENLLGQQSTVPTFFWILLVFVILTIWGCGIAVWLKWRAWKHSSSSDQLSQLQTFESSLSTAPTFGTLRDGERHCHPDSFMQQYQCFDFPAYGNFEAPPKYSDAVHQESSVGRNGRFNCPVIAKVENMSAFQPAYQNLLNNA</sequence>
<evidence type="ECO:0000313" key="3">
    <source>
        <dbReference type="Proteomes" id="UP001054837"/>
    </source>
</evidence>
<reference evidence="2 3" key="1">
    <citation type="submission" date="2021-06" db="EMBL/GenBank/DDBJ databases">
        <title>Caerostris darwini draft genome.</title>
        <authorList>
            <person name="Kono N."/>
            <person name="Arakawa K."/>
        </authorList>
    </citation>
    <scope>NUCLEOTIDE SEQUENCE [LARGE SCALE GENOMIC DNA]</scope>
</reference>
<dbReference type="EMBL" id="BPLQ01001908">
    <property type="protein sequence ID" value="GIX86662.1"/>
    <property type="molecule type" value="Genomic_DNA"/>
</dbReference>
<name>A0AAV4NPE0_9ARAC</name>
<keyword evidence="3" id="KW-1185">Reference proteome</keyword>
<protein>
    <submittedName>
        <fullName evidence="2">Uncharacterized protein</fullName>
    </submittedName>
</protein>
<dbReference type="AlphaFoldDB" id="A0AAV4NPE0"/>
<comment type="caution">
    <text evidence="2">The sequence shown here is derived from an EMBL/GenBank/DDBJ whole genome shotgun (WGS) entry which is preliminary data.</text>
</comment>